<dbReference type="InterPro" id="IPR008462">
    <property type="entry name" value="CsbD"/>
</dbReference>
<reference evidence="3 4" key="1">
    <citation type="submission" date="2018-04" db="EMBL/GenBank/DDBJ databases">
        <title>Pelagivirga bohaiensis gen. nov., sp. nov., a bacterium isolated from the Bohai Sea.</title>
        <authorList>
            <person name="Ji X."/>
        </authorList>
    </citation>
    <scope>NUCLEOTIDE SEQUENCE [LARGE SCALE GENOMIC DNA]</scope>
    <source>
        <strain evidence="3 4">BH-SD16</strain>
    </source>
</reference>
<dbReference type="EMBL" id="QCYG01000005">
    <property type="protein sequence ID" value="PVA06680.1"/>
    <property type="molecule type" value="Genomic_DNA"/>
</dbReference>
<dbReference type="PANTHER" id="PTHR34977:SF1">
    <property type="entry name" value="UPF0337 PROTEIN YJBJ"/>
    <property type="match status" value="1"/>
</dbReference>
<name>A0A2T7FWY5_9RHOB</name>
<evidence type="ECO:0000313" key="3">
    <source>
        <dbReference type="EMBL" id="PVA06680.1"/>
    </source>
</evidence>
<evidence type="ECO:0000313" key="4">
    <source>
        <dbReference type="Proteomes" id="UP000244817"/>
    </source>
</evidence>
<dbReference type="InterPro" id="IPR026042">
    <property type="entry name" value="YjbJ"/>
</dbReference>
<dbReference type="OrthoDB" id="9796058at2"/>
<feature type="domain" description="CsbD-like" evidence="2">
    <location>
        <begin position="4"/>
        <end position="55"/>
    </location>
</feature>
<dbReference type="SUPFAM" id="SSF69047">
    <property type="entry name" value="Hypothetical protein YjbJ"/>
    <property type="match status" value="1"/>
</dbReference>
<dbReference type="AlphaFoldDB" id="A0A2T7FWY5"/>
<dbReference type="InterPro" id="IPR036629">
    <property type="entry name" value="YjbJ_sf"/>
</dbReference>
<evidence type="ECO:0000259" key="2">
    <source>
        <dbReference type="Pfam" id="PF05532"/>
    </source>
</evidence>
<comment type="caution">
    <text evidence="3">The sequence shown here is derived from an EMBL/GenBank/DDBJ whole genome shotgun (WGS) entry which is preliminary data.</text>
</comment>
<dbReference type="InterPro" id="IPR050423">
    <property type="entry name" value="UPF0337_stress_rsp"/>
</dbReference>
<dbReference type="Gene3D" id="1.10.1470.10">
    <property type="entry name" value="YjbJ"/>
    <property type="match status" value="1"/>
</dbReference>
<dbReference type="Pfam" id="PF05532">
    <property type="entry name" value="CsbD"/>
    <property type="match status" value="1"/>
</dbReference>
<accession>A0A2T7FWY5</accession>
<dbReference type="RefSeq" id="WP_108640838.1">
    <property type="nucleotide sequence ID" value="NZ_CANLQJ010000003.1"/>
</dbReference>
<dbReference type="PIRSF" id="PIRSF039008">
    <property type="entry name" value="YjbJ"/>
    <property type="match status" value="1"/>
</dbReference>
<keyword evidence="4" id="KW-1185">Reference proteome</keyword>
<protein>
    <submittedName>
        <fullName evidence="3">CsbD family protein</fullName>
    </submittedName>
</protein>
<evidence type="ECO:0000256" key="1">
    <source>
        <dbReference type="ARBA" id="ARBA00009129"/>
    </source>
</evidence>
<comment type="similarity">
    <text evidence="1">Belongs to the UPF0337 (CsbD) family.</text>
</comment>
<organism evidence="3 4">
    <name type="scientific">Thalassorhabdomicrobium marinisediminis</name>
    <dbReference type="NCBI Taxonomy" id="2170577"/>
    <lineage>
        <taxon>Bacteria</taxon>
        <taxon>Pseudomonadati</taxon>
        <taxon>Pseudomonadota</taxon>
        <taxon>Alphaproteobacteria</taxon>
        <taxon>Rhodobacterales</taxon>
        <taxon>Paracoccaceae</taxon>
        <taxon>Thalassorhabdomicrobium</taxon>
    </lineage>
</organism>
<proteinExistence type="inferred from homology"/>
<dbReference type="PANTHER" id="PTHR34977">
    <property type="entry name" value="UPF0337 PROTEIN YJBJ"/>
    <property type="match status" value="1"/>
</dbReference>
<dbReference type="Proteomes" id="UP000244817">
    <property type="component" value="Unassembled WGS sequence"/>
</dbReference>
<gene>
    <name evidence="3" type="ORF">DC363_09115</name>
</gene>
<sequence length="66" mass="7571">MNWDTIKGNWKQMTGSVKEQWGELTDDDITEAAGEREKLVGKVQEKYGRSKTEAEREVDEFAARHG</sequence>